<gene>
    <name evidence="5" type="ORF">SYNPS1DRAFT_6352</name>
    <name evidence="6" type="ORF">SYNPS1DRAFT_7146</name>
    <name evidence="7" type="ORF">SYNPS1DRAFT_7887</name>
</gene>
<evidence type="ECO:0000313" key="6">
    <source>
        <dbReference type="EMBL" id="RKP22960.1"/>
    </source>
</evidence>
<dbReference type="InterPro" id="IPR045076">
    <property type="entry name" value="MutS"/>
</dbReference>
<proteinExistence type="predicted"/>
<dbReference type="OrthoDB" id="10252754at2759"/>
<keyword evidence="2" id="KW-0067">ATP-binding</keyword>
<feature type="non-terminal residue" evidence="5">
    <location>
        <position position="66"/>
    </location>
</feature>
<keyword evidence="8" id="KW-1185">Reference proteome</keyword>
<dbReference type="Proteomes" id="UP000278143">
    <property type="component" value="Unassembled WGS sequence"/>
</dbReference>
<dbReference type="GO" id="GO:0140664">
    <property type="term" value="F:ATP-dependent DNA damage sensor activity"/>
    <property type="evidence" value="ECO:0007669"/>
    <property type="project" value="InterPro"/>
</dbReference>
<reference evidence="5" key="2">
    <citation type="submission" date="2018-07" db="EMBL/GenBank/DDBJ databases">
        <title>Leveraging single-cell genomics to expand the Fungal Tree of Life.</title>
        <authorList>
            <consortium name="DOE Joint Genome Institute"/>
            <person name="Ahrendt S.R."/>
            <person name="Quandt C.A."/>
            <person name="Ciobanu D."/>
            <person name="Clum A."/>
            <person name="Salamov A."/>
            <person name="Andreopoulos B."/>
            <person name="Cheng J.-F."/>
            <person name="Woyke T."/>
            <person name="Pelin A."/>
            <person name="Henrissat B."/>
            <person name="Reynolds N."/>
            <person name="Benny G.L."/>
            <person name="Smith M.E."/>
            <person name="James T.Y."/>
            <person name="Grigoriev I.V."/>
        </authorList>
    </citation>
    <scope>NUCLEOTIDE SEQUENCE</scope>
    <source>
        <strain evidence="5">Benny S71-1</strain>
    </source>
</reference>
<evidence type="ECO:0000259" key="4">
    <source>
        <dbReference type="PROSITE" id="PS00486"/>
    </source>
</evidence>
<organism evidence="5 8">
    <name type="scientific">Syncephalis pseudoplumigaleata</name>
    <dbReference type="NCBI Taxonomy" id="1712513"/>
    <lineage>
        <taxon>Eukaryota</taxon>
        <taxon>Fungi</taxon>
        <taxon>Fungi incertae sedis</taxon>
        <taxon>Zoopagomycota</taxon>
        <taxon>Zoopagomycotina</taxon>
        <taxon>Zoopagomycetes</taxon>
        <taxon>Zoopagales</taxon>
        <taxon>Piptocephalidaceae</taxon>
        <taxon>Syncephalis</taxon>
    </lineage>
</organism>
<dbReference type="SUPFAM" id="SSF52540">
    <property type="entry name" value="P-loop containing nucleoside triphosphate hydrolases"/>
    <property type="match status" value="1"/>
</dbReference>
<dbReference type="EMBL" id="KZ991029">
    <property type="protein sequence ID" value="RKP23376.1"/>
    <property type="molecule type" value="Genomic_DNA"/>
</dbReference>
<evidence type="ECO:0000313" key="7">
    <source>
        <dbReference type="EMBL" id="RKP23376.1"/>
    </source>
</evidence>
<dbReference type="SMART" id="SM00534">
    <property type="entry name" value="MUTSac"/>
    <property type="match status" value="1"/>
</dbReference>
<keyword evidence="1" id="KW-0547">Nucleotide-binding</keyword>
<accession>A0A4P9YUF7</accession>
<keyword evidence="3" id="KW-0238">DNA-binding</keyword>
<evidence type="ECO:0000256" key="3">
    <source>
        <dbReference type="ARBA" id="ARBA00023125"/>
    </source>
</evidence>
<dbReference type="EMBL" id="KZ991450">
    <property type="protein sequence ID" value="RKP22960.1"/>
    <property type="molecule type" value="Genomic_DNA"/>
</dbReference>
<name>A0A4P9YUF7_9FUNG</name>
<dbReference type="Pfam" id="PF00488">
    <property type="entry name" value="MutS_V"/>
    <property type="match status" value="1"/>
</dbReference>
<dbReference type="PANTHER" id="PTHR11361:SF34">
    <property type="entry name" value="DNA MISMATCH REPAIR PROTEIN MSH1, MITOCHONDRIAL"/>
    <property type="match status" value="1"/>
</dbReference>
<evidence type="ECO:0000313" key="5">
    <source>
        <dbReference type="EMBL" id="RKP22500.1"/>
    </source>
</evidence>
<dbReference type="EMBL" id="KZ992027">
    <property type="protein sequence ID" value="RKP22500.1"/>
    <property type="molecule type" value="Genomic_DNA"/>
</dbReference>
<dbReference type="InterPro" id="IPR000432">
    <property type="entry name" value="DNA_mismatch_repair_MutS_C"/>
</dbReference>
<evidence type="ECO:0000313" key="8">
    <source>
        <dbReference type="Proteomes" id="UP000278143"/>
    </source>
</evidence>
<dbReference type="PANTHER" id="PTHR11361">
    <property type="entry name" value="DNA MISMATCH REPAIR PROTEIN MUTS FAMILY MEMBER"/>
    <property type="match status" value="1"/>
</dbReference>
<protein>
    <submittedName>
        <fullName evidence="5">DNA mismatch repair protein muts</fullName>
    </submittedName>
</protein>
<dbReference type="GO" id="GO:0043504">
    <property type="term" value="P:mitochondrial DNA repair"/>
    <property type="evidence" value="ECO:0007669"/>
    <property type="project" value="TreeGrafter"/>
</dbReference>
<evidence type="ECO:0000256" key="1">
    <source>
        <dbReference type="ARBA" id="ARBA00022741"/>
    </source>
</evidence>
<evidence type="ECO:0000256" key="2">
    <source>
        <dbReference type="ARBA" id="ARBA00022840"/>
    </source>
</evidence>
<dbReference type="GO" id="GO:0005524">
    <property type="term" value="F:ATP binding"/>
    <property type="evidence" value="ECO:0007669"/>
    <property type="project" value="UniProtKB-KW"/>
</dbReference>
<reference evidence="8" key="1">
    <citation type="journal article" date="2018" name="Nat. Microbiol.">
        <title>Leveraging single-cell genomics to expand the fungal tree of life.</title>
        <authorList>
            <person name="Ahrendt S.R."/>
            <person name="Quandt C.A."/>
            <person name="Ciobanu D."/>
            <person name="Clum A."/>
            <person name="Salamov A."/>
            <person name="Andreopoulos B."/>
            <person name="Cheng J.F."/>
            <person name="Woyke T."/>
            <person name="Pelin A."/>
            <person name="Henrissat B."/>
            <person name="Reynolds N.K."/>
            <person name="Benny G.L."/>
            <person name="Smith M.E."/>
            <person name="James T.Y."/>
            <person name="Grigoriev I.V."/>
        </authorList>
    </citation>
    <scope>NUCLEOTIDE SEQUENCE [LARGE SCALE GENOMIC DNA]</scope>
    <source>
        <strain evidence="8">Benny S71-1</strain>
    </source>
</reference>
<dbReference type="GO" id="GO:0006298">
    <property type="term" value="P:mismatch repair"/>
    <property type="evidence" value="ECO:0007669"/>
    <property type="project" value="InterPro"/>
</dbReference>
<feature type="domain" description="DNA mismatch repair proteins mutS family" evidence="4">
    <location>
        <begin position="18"/>
        <end position="34"/>
    </location>
</feature>
<dbReference type="GO" id="GO:0030983">
    <property type="term" value="F:mismatched DNA binding"/>
    <property type="evidence" value="ECO:0007669"/>
    <property type="project" value="InterPro"/>
</dbReference>
<sequence>MLEMLECAEILQQATSRSLVIMDEIGRGTSTQEGKAIAYAVLCHLHDSTRCRTLFATHYHELADML</sequence>
<dbReference type="AlphaFoldDB" id="A0A4P9YUF7"/>
<dbReference type="PROSITE" id="PS00486">
    <property type="entry name" value="DNA_MISMATCH_REPAIR_2"/>
    <property type="match status" value="1"/>
</dbReference>
<dbReference type="GO" id="GO:0005739">
    <property type="term" value="C:mitochondrion"/>
    <property type="evidence" value="ECO:0007669"/>
    <property type="project" value="TreeGrafter"/>
</dbReference>
<dbReference type="GO" id="GO:0005634">
    <property type="term" value="C:nucleus"/>
    <property type="evidence" value="ECO:0007669"/>
    <property type="project" value="TreeGrafter"/>
</dbReference>
<dbReference type="Gene3D" id="3.40.50.300">
    <property type="entry name" value="P-loop containing nucleotide triphosphate hydrolases"/>
    <property type="match status" value="1"/>
</dbReference>
<dbReference type="InterPro" id="IPR027417">
    <property type="entry name" value="P-loop_NTPase"/>
</dbReference>